<keyword evidence="2" id="KW-0503">Monooxygenase</keyword>
<proteinExistence type="inferred from homology"/>
<comment type="catalytic activity">
    <reaction evidence="1">
        <text>all-trans-beta-carotene + O2 = 2 all-trans-retinal</text>
        <dbReference type="Rhea" id="RHEA:32887"/>
        <dbReference type="ChEBI" id="CHEBI:15379"/>
        <dbReference type="ChEBI" id="CHEBI:17579"/>
        <dbReference type="ChEBI" id="CHEBI:17898"/>
        <dbReference type="EC" id="1.13.11.63"/>
    </reaction>
</comment>
<sequence>MRGIELYGKLVGLSIAILYFLFFEGNTTFEYIFFALVLVTIGIPHGAIDHLLLSPNINTKGLFKFLAKYISIILIYLVLWIYLPLLALAAFLLMSAYHFGQSHFINFQINKLKTATYILLGTYYLSVILWGDFAYTKNLLESMLNIQNMEGYGLPIIIGSFLFAILLIAYNQPSKAYYFIIEAVVMGVILYQLPLLLSFIIYFGFWHALPSMNEEYRVLKKFLGKNQFYSFIKKLMPFTAISLGGIWMLLAIFYTWMSPNELVLFFFILISLISAPHIWFMHMFLEKKDS</sequence>
<dbReference type="GO" id="GO:0004497">
    <property type="term" value="F:monooxygenase activity"/>
    <property type="evidence" value="ECO:0007669"/>
    <property type="project" value="UniProtKB-KW"/>
</dbReference>
<dbReference type="HAMAP" id="MF_02093">
    <property type="entry name" value="Beta_carotene_diox"/>
    <property type="match status" value="1"/>
</dbReference>
<keyword evidence="1" id="KW-0479">Metal-binding</keyword>
<evidence type="ECO:0000313" key="2">
    <source>
        <dbReference type="EMBL" id="PRY90957.1"/>
    </source>
</evidence>
<dbReference type="AlphaFoldDB" id="A0A2T0WWB8"/>
<feature type="transmembrane region" description="Helical" evidence="1">
    <location>
        <begin position="29"/>
        <end position="48"/>
    </location>
</feature>
<keyword evidence="1" id="KW-0812">Transmembrane</keyword>
<dbReference type="Proteomes" id="UP000238157">
    <property type="component" value="Unassembled WGS sequence"/>
</dbReference>
<keyword evidence="1" id="KW-0472">Membrane</keyword>
<keyword evidence="1" id="KW-0223">Dioxygenase</keyword>
<keyword evidence="1" id="KW-0560">Oxidoreductase</keyword>
<feature type="transmembrane region" description="Helical" evidence="1">
    <location>
        <begin position="69"/>
        <end position="94"/>
    </location>
</feature>
<keyword evidence="3" id="KW-1185">Reference proteome</keyword>
<dbReference type="GO" id="GO:0005886">
    <property type="term" value="C:plasma membrane"/>
    <property type="evidence" value="ECO:0007669"/>
    <property type="project" value="UniProtKB-SubCell"/>
</dbReference>
<comment type="subcellular location">
    <subcellularLocation>
        <location evidence="1">Cell membrane</location>
        <topology evidence="1">Multi-pass membrane protein</topology>
    </subcellularLocation>
</comment>
<name>A0A2T0WWB8_9BACT</name>
<dbReference type="Pfam" id="PF15461">
    <property type="entry name" value="BCD"/>
    <property type="match status" value="1"/>
</dbReference>
<dbReference type="InterPro" id="IPR022270">
    <property type="entry name" value="Blh_diox"/>
</dbReference>
<accession>A0A2T0WWB8</accession>
<organism evidence="2 3">
    <name type="scientific">Mongoliibacter ruber</name>
    <dbReference type="NCBI Taxonomy" id="1750599"/>
    <lineage>
        <taxon>Bacteria</taxon>
        <taxon>Pseudomonadati</taxon>
        <taxon>Bacteroidota</taxon>
        <taxon>Cytophagia</taxon>
        <taxon>Cytophagales</taxon>
        <taxon>Cyclobacteriaceae</taxon>
        <taxon>Mongoliibacter</taxon>
    </lineage>
</organism>
<dbReference type="OrthoDB" id="945227at2"/>
<keyword evidence="1" id="KW-1133">Transmembrane helix</keyword>
<comment type="cofactor">
    <cofactor evidence="1">
        <name>Fe(2+)</name>
        <dbReference type="ChEBI" id="CHEBI:29033"/>
    </cofactor>
</comment>
<gene>
    <name evidence="2" type="ORF">CLW00_101633</name>
</gene>
<feature type="transmembrane region" description="Helical" evidence="1">
    <location>
        <begin position="235"/>
        <end position="256"/>
    </location>
</feature>
<feature type="transmembrane region" description="Helical" evidence="1">
    <location>
        <begin position="262"/>
        <end position="285"/>
    </location>
</feature>
<dbReference type="GO" id="GO:0003834">
    <property type="term" value="F:beta-carotene 15,15'-dioxygenase activity"/>
    <property type="evidence" value="ECO:0007669"/>
    <property type="project" value="UniProtKB-EC"/>
</dbReference>
<keyword evidence="1" id="KW-1003">Cell membrane</keyword>
<comment type="function">
    <text evidence="1">Catalyzes the cleavage of beta-carotene at its central double bond (15,15') to yield two molecules of all-trans-retinal.</text>
</comment>
<dbReference type="GO" id="GO:0010436">
    <property type="term" value="F:carotenoid dioxygenase activity"/>
    <property type="evidence" value="ECO:0007669"/>
    <property type="project" value="UniProtKB-UniRule"/>
</dbReference>
<comment type="caution">
    <text evidence="2">The sequence shown here is derived from an EMBL/GenBank/DDBJ whole genome shotgun (WGS) entry which is preliminary data.</text>
</comment>
<feature type="transmembrane region" description="Helical" evidence="1">
    <location>
        <begin position="114"/>
        <end position="131"/>
    </location>
</feature>
<comment type="caution">
    <text evidence="1">Lacks conserved residue(s) required for the propagation of feature annotation.</text>
</comment>
<dbReference type="EMBL" id="PVTR01000001">
    <property type="protein sequence ID" value="PRY90957.1"/>
    <property type="molecule type" value="Genomic_DNA"/>
</dbReference>
<protein>
    <recommendedName>
        <fullName evidence="1">Probable beta-carotene 15,15'-dioxygenase</fullName>
        <ecNumber evidence="1">1.13.11.63</ecNumber>
    </recommendedName>
</protein>
<dbReference type="EC" id="1.13.11.63" evidence="1"/>
<feature type="transmembrane region" description="Helical" evidence="1">
    <location>
        <begin position="7"/>
        <end position="23"/>
    </location>
</feature>
<reference evidence="2 3" key="1">
    <citation type="submission" date="2018-03" db="EMBL/GenBank/DDBJ databases">
        <title>Genomic Encyclopedia of Archaeal and Bacterial Type Strains, Phase II (KMG-II): from individual species to whole genera.</title>
        <authorList>
            <person name="Goeker M."/>
        </authorList>
    </citation>
    <scope>NUCLEOTIDE SEQUENCE [LARGE SCALE GENOMIC DNA]</scope>
    <source>
        <strain evidence="2 3">DSM 27929</strain>
    </source>
</reference>
<feature type="transmembrane region" description="Helical" evidence="1">
    <location>
        <begin position="152"/>
        <end position="170"/>
    </location>
</feature>
<keyword evidence="1" id="KW-0408">Iron</keyword>
<evidence type="ECO:0000256" key="1">
    <source>
        <dbReference type="HAMAP-Rule" id="MF_02093"/>
    </source>
</evidence>
<dbReference type="GO" id="GO:0016121">
    <property type="term" value="P:carotene catabolic process"/>
    <property type="evidence" value="ECO:0007669"/>
    <property type="project" value="UniProtKB-UniRule"/>
</dbReference>
<evidence type="ECO:0000313" key="3">
    <source>
        <dbReference type="Proteomes" id="UP000238157"/>
    </source>
</evidence>
<dbReference type="RefSeq" id="WP_106132154.1">
    <property type="nucleotide sequence ID" value="NZ_PVTR01000001.1"/>
</dbReference>
<feature type="transmembrane region" description="Helical" evidence="1">
    <location>
        <begin position="176"/>
        <end position="205"/>
    </location>
</feature>
<dbReference type="GO" id="GO:0005506">
    <property type="term" value="F:iron ion binding"/>
    <property type="evidence" value="ECO:0007669"/>
    <property type="project" value="UniProtKB-UniRule"/>
</dbReference>
<comment type="similarity">
    <text evidence="1">Belongs to the Brp/Blh beta-carotene diooxygenase family.</text>
</comment>
<dbReference type="NCBIfam" id="TIGR03753">
    <property type="entry name" value="blh_monoox"/>
    <property type="match status" value="1"/>
</dbReference>